<dbReference type="PANTHER" id="PTHR30466:SF11">
    <property type="entry name" value="FLAVIN-DEPENDENT MONOOXYGENASE, REDUCTASE SUBUNIT HSAB"/>
    <property type="match status" value="1"/>
</dbReference>
<dbReference type="InterPro" id="IPR002563">
    <property type="entry name" value="Flavin_Rdtase-like_dom"/>
</dbReference>
<comment type="similarity">
    <text evidence="1">Belongs to the non-flavoprotein flavin reductase family.</text>
</comment>
<evidence type="ECO:0000259" key="3">
    <source>
        <dbReference type="PROSITE" id="PS51078"/>
    </source>
</evidence>
<accession>A0ABY8JV46</accession>
<dbReference type="InterPro" id="IPR012349">
    <property type="entry name" value="Split_barrel_FMN-bd"/>
</dbReference>
<gene>
    <name evidence="4" type="ORF">PYS65_05665</name>
</gene>
<dbReference type="SMART" id="SM00903">
    <property type="entry name" value="Flavin_Reduct"/>
    <property type="match status" value="1"/>
</dbReference>
<dbReference type="PROSITE" id="PS51078">
    <property type="entry name" value="ICLR_ED"/>
    <property type="match status" value="1"/>
</dbReference>
<dbReference type="InterPro" id="IPR050268">
    <property type="entry name" value="NADH-dep_flavin_reductase"/>
</dbReference>
<keyword evidence="2" id="KW-0560">Oxidoreductase</keyword>
<evidence type="ECO:0000313" key="5">
    <source>
        <dbReference type="Proteomes" id="UP001216440"/>
    </source>
</evidence>
<evidence type="ECO:0000256" key="1">
    <source>
        <dbReference type="ARBA" id="ARBA00008898"/>
    </source>
</evidence>
<proteinExistence type="inferred from homology"/>
<dbReference type="Proteomes" id="UP001216440">
    <property type="component" value="Chromosome"/>
</dbReference>
<name>A0ABY8JV46_9ACTN</name>
<dbReference type="SUPFAM" id="SSF50475">
    <property type="entry name" value="FMN-binding split barrel"/>
    <property type="match status" value="1"/>
</dbReference>
<dbReference type="Gene3D" id="2.30.110.10">
    <property type="entry name" value="Electron Transport, Fmn-binding Protein, Chain A"/>
    <property type="match status" value="1"/>
</dbReference>
<dbReference type="EMBL" id="CP121682">
    <property type="protein sequence ID" value="WGD39661.1"/>
    <property type="molecule type" value="Genomic_DNA"/>
</dbReference>
<protein>
    <submittedName>
        <fullName evidence="4">Flavin reductase</fullName>
    </submittedName>
</protein>
<dbReference type="Gene3D" id="3.30.450.40">
    <property type="match status" value="1"/>
</dbReference>
<dbReference type="PANTHER" id="PTHR30466">
    <property type="entry name" value="FLAVIN REDUCTASE"/>
    <property type="match status" value="1"/>
</dbReference>
<reference evidence="4 5" key="1">
    <citation type="submission" date="2023-03" db="EMBL/GenBank/DDBJ databases">
        <authorList>
            <person name="Mo P."/>
        </authorList>
    </citation>
    <scope>NUCLEOTIDE SEQUENCE [LARGE SCALE GENOMIC DNA]</scope>
    <source>
        <strain evidence="4 5">HUAS 5</strain>
    </source>
</reference>
<dbReference type="InterPro" id="IPR014757">
    <property type="entry name" value="Tscrpt_reg_IclR_C"/>
</dbReference>
<dbReference type="SUPFAM" id="SSF55781">
    <property type="entry name" value="GAF domain-like"/>
    <property type="match status" value="1"/>
</dbReference>
<sequence length="406" mass="43145">MTDKDANEDAASPRALEAEDFLEVTSQVPSGACVMAAWNRQQEPVGTLLTGFTPVSQAPPSLVLVVLKDAPGVEDVRRSGRCSVAVLSEDQDALLRALSLPGGLGSVEWRVTPQGSPVLDGVAGWLDCRVLQTHETSDTVVVVAEAIDAGLAENRRPMLRYQGGFGQFVPGRLSSLESVGAAAAQRVVELAREPIEVLARDLGVECSVITYEEDHAVAVAVANHSSSARRTRLGSRIPVVPPLGIHFAANPGSGISEDEWLAKLGDADAPEVDLVRAQLARVRERGWSITLSGPLSVPELDELVGAYSESSDIPEHTSALVDAIRSMAAYHEPEEILSDEVYDVIAMSVPVRSPSGAALAVLRLLGLPPQVTGSEVLLWLSMLLDTARSVEALLEPRPITSRQALT</sequence>
<evidence type="ECO:0000256" key="2">
    <source>
        <dbReference type="ARBA" id="ARBA00023002"/>
    </source>
</evidence>
<dbReference type="RefSeq" id="WP_279332676.1">
    <property type="nucleotide sequence ID" value="NZ_CP121682.1"/>
</dbReference>
<evidence type="ECO:0000313" key="4">
    <source>
        <dbReference type="EMBL" id="WGD39661.1"/>
    </source>
</evidence>
<dbReference type="Pfam" id="PF01613">
    <property type="entry name" value="Flavin_Reduct"/>
    <property type="match status" value="1"/>
</dbReference>
<organism evidence="4 5">
    <name type="scientific">Streptomyces cathayae</name>
    <dbReference type="NCBI Taxonomy" id="3031124"/>
    <lineage>
        <taxon>Bacteria</taxon>
        <taxon>Bacillati</taxon>
        <taxon>Actinomycetota</taxon>
        <taxon>Actinomycetes</taxon>
        <taxon>Kitasatosporales</taxon>
        <taxon>Streptomycetaceae</taxon>
        <taxon>Streptomyces</taxon>
    </lineage>
</organism>
<keyword evidence="5" id="KW-1185">Reference proteome</keyword>
<dbReference type="InterPro" id="IPR029016">
    <property type="entry name" value="GAF-like_dom_sf"/>
</dbReference>
<feature type="domain" description="IclR-ED" evidence="3">
    <location>
        <begin position="175"/>
        <end position="396"/>
    </location>
</feature>